<protein>
    <submittedName>
        <fullName evidence="4">Restriction endonuclease subunit S</fullName>
    </submittedName>
</protein>
<dbReference type="GO" id="GO:0004519">
    <property type="term" value="F:endonuclease activity"/>
    <property type="evidence" value="ECO:0007669"/>
    <property type="project" value="UniProtKB-KW"/>
</dbReference>
<dbReference type="GO" id="GO:0003677">
    <property type="term" value="F:DNA binding"/>
    <property type="evidence" value="ECO:0007669"/>
    <property type="project" value="UniProtKB-KW"/>
</dbReference>
<dbReference type="PANTHER" id="PTHR30408:SF12">
    <property type="entry name" value="TYPE I RESTRICTION ENZYME MJAVIII SPECIFICITY SUBUNIT"/>
    <property type="match status" value="1"/>
</dbReference>
<keyword evidence="2" id="KW-0238">DNA-binding</keyword>
<gene>
    <name evidence="4" type="ORF">GWK36_00515</name>
</gene>
<dbReference type="RefSeq" id="WP_166269161.1">
    <property type="nucleotide sequence ID" value="NZ_CP048029.1"/>
</dbReference>
<dbReference type="REBASE" id="383225">
    <property type="entry name" value="S2.Cba7ORF500P"/>
</dbReference>
<dbReference type="PANTHER" id="PTHR30408">
    <property type="entry name" value="TYPE-1 RESTRICTION ENZYME ECOKI SPECIFICITY PROTEIN"/>
    <property type="match status" value="1"/>
</dbReference>
<dbReference type="EMBL" id="CP048029">
    <property type="protein sequence ID" value="QIK36732.1"/>
    <property type="molecule type" value="Genomic_DNA"/>
</dbReference>
<evidence type="ECO:0000256" key="2">
    <source>
        <dbReference type="ARBA" id="ARBA00023125"/>
    </source>
</evidence>
<name>A0A6G7V9U9_9GAMM</name>
<sequence>MFGRIPAQVNFDQLGRLIIYRKGIEVGSEAYTDSGIPFWRVSNLSKHGLDESNANFISPELYELLRPDYEPQQGEILLSKDTTPGLAYYLEHPIRGIVSSGILRLTITDGIPPHYLELVLNSLFVQMQIEQDAGGSIIKHWKPSEVQTTLIPRLDSEKEKDIARLVEQSHAARREAKALLEKAKRAVEIAIEEGEEKGMESIG</sequence>
<dbReference type="InterPro" id="IPR044946">
    <property type="entry name" value="Restrct_endonuc_typeI_TRD_sf"/>
</dbReference>
<keyword evidence="3" id="KW-0175">Coiled coil</keyword>
<evidence type="ECO:0000313" key="5">
    <source>
        <dbReference type="Proteomes" id="UP000502699"/>
    </source>
</evidence>
<proteinExistence type="predicted"/>
<dbReference type="AlphaFoldDB" id="A0A6G7V9U9"/>
<evidence type="ECO:0000313" key="4">
    <source>
        <dbReference type="EMBL" id="QIK36732.1"/>
    </source>
</evidence>
<dbReference type="GO" id="GO:0009307">
    <property type="term" value="P:DNA restriction-modification system"/>
    <property type="evidence" value="ECO:0007669"/>
    <property type="project" value="UniProtKB-KW"/>
</dbReference>
<dbReference type="SUPFAM" id="SSF116734">
    <property type="entry name" value="DNA methylase specificity domain"/>
    <property type="match status" value="1"/>
</dbReference>
<accession>A0A6G7V9U9</accession>
<organism evidence="4 5">
    <name type="scientific">Caldichromatium japonicum</name>
    <dbReference type="NCBI Taxonomy" id="2699430"/>
    <lineage>
        <taxon>Bacteria</taxon>
        <taxon>Pseudomonadati</taxon>
        <taxon>Pseudomonadota</taxon>
        <taxon>Gammaproteobacteria</taxon>
        <taxon>Chromatiales</taxon>
        <taxon>Chromatiaceae</taxon>
        <taxon>Caldichromatium</taxon>
    </lineage>
</organism>
<keyword evidence="5" id="KW-1185">Reference proteome</keyword>
<keyword evidence="4" id="KW-0255">Endonuclease</keyword>
<evidence type="ECO:0000256" key="3">
    <source>
        <dbReference type="SAM" id="Coils"/>
    </source>
</evidence>
<feature type="coiled-coil region" evidence="3">
    <location>
        <begin position="162"/>
        <end position="197"/>
    </location>
</feature>
<evidence type="ECO:0000256" key="1">
    <source>
        <dbReference type="ARBA" id="ARBA00022747"/>
    </source>
</evidence>
<dbReference type="KEGG" id="cjap:GWK36_00515"/>
<keyword evidence="1" id="KW-0680">Restriction system</keyword>
<keyword evidence="4" id="KW-0378">Hydrolase</keyword>
<dbReference type="InterPro" id="IPR052021">
    <property type="entry name" value="Type-I_RS_S_subunit"/>
</dbReference>
<dbReference type="Proteomes" id="UP000502699">
    <property type="component" value="Chromosome"/>
</dbReference>
<keyword evidence="4" id="KW-0540">Nuclease</keyword>
<dbReference type="Gene3D" id="3.90.220.20">
    <property type="entry name" value="DNA methylase specificity domains"/>
    <property type="match status" value="1"/>
</dbReference>
<reference evidence="5" key="1">
    <citation type="submission" date="2020-01" db="EMBL/GenBank/DDBJ databases">
        <title>Caldichromatium gen. nov., sp. nov., a thermophilic purple sulfur bacterium member of the family Chromatiaceae isolated from Nakabusa hot spring, Japan.</title>
        <authorList>
            <person name="Saini M.K."/>
            <person name="Hanada S."/>
            <person name="Tank M."/>
        </authorList>
    </citation>
    <scope>NUCLEOTIDE SEQUENCE [LARGE SCALE GENOMIC DNA]</scope>
    <source>
        <strain evidence="5">No.7</strain>
    </source>
</reference>